<feature type="domain" description="Solute-binding protein family 5" evidence="5">
    <location>
        <begin position="69"/>
        <end position="163"/>
    </location>
</feature>
<evidence type="ECO:0000313" key="6">
    <source>
        <dbReference type="EMBL" id="SVE04327.1"/>
    </source>
</evidence>
<comment type="subcellular location">
    <subcellularLocation>
        <location evidence="1">Cell envelope</location>
    </subcellularLocation>
</comment>
<dbReference type="Pfam" id="PF00496">
    <property type="entry name" value="SBP_bac_5"/>
    <property type="match status" value="1"/>
</dbReference>
<evidence type="ECO:0000256" key="3">
    <source>
        <dbReference type="ARBA" id="ARBA00022448"/>
    </source>
</evidence>
<dbReference type="Gene3D" id="3.40.190.10">
    <property type="entry name" value="Periplasmic binding protein-like II"/>
    <property type="match status" value="1"/>
</dbReference>
<accession>A0A383A943</accession>
<evidence type="ECO:0000256" key="2">
    <source>
        <dbReference type="ARBA" id="ARBA00005695"/>
    </source>
</evidence>
<sequence length="170" mass="18672">MKKINFKSAFCMLIICIFLSSFAQAKDIIWARYGDIDSLDPHKATSTLSLQVWGLIYDTLLATDKDGNAVPHLAKSWKSNSDGTEYTFSLNKGAKCHDGTAMDANDVKYTVEKAFSKSSPSLTKGSWGPITNVEVLNPLTVRFNLKTPFVALISFLADSFSSIICDSNKS</sequence>
<dbReference type="GO" id="GO:0015833">
    <property type="term" value="P:peptide transport"/>
    <property type="evidence" value="ECO:0007669"/>
    <property type="project" value="TreeGrafter"/>
</dbReference>
<name>A0A383A943_9ZZZZ</name>
<dbReference type="PANTHER" id="PTHR30290">
    <property type="entry name" value="PERIPLASMIC BINDING COMPONENT OF ABC TRANSPORTER"/>
    <property type="match status" value="1"/>
</dbReference>
<keyword evidence="3" id="KW-0813">Transport</keyword>
<dbReference type="EMBL" id="UINC01190257">
    <property type="protein sequence ID" value="SVE04327.1"/>
    <property type="molecule type" value="Genomic_DNA"/>
</dbReference>
<organism evidence="6">
    <name type="scientific">marine metagenome</name>
    <dbReference type="NCBI Taxonomy" id="408172"/>
    <lineage>
        <taxon>unclassified sequences</taxon>
        <taxon>metagenomes</taxon>
        <taxon>ecological metagenomes</taxon>
    </lineage>
</organism>
<gene>
    <name evidence="6" type="ORF">METZ01_LOCUS457181</name>
</gene>
<dbReference type="InterPro" id="IPR000914">
    <property type="entry name" value="SBP_5_dom"/>
</dbReference>
<dbReference type="SUPFAM" id="SSF53850">
    <property type="entry name" value="Periplasmic binding protein-like II"/>
    <property type="match status" value="1"/>
</dbReference>
<keyword evidence="4" id="KW-0732">Signal</keyword>
<dbReference type="PANTHER" id="PTHR30290:SF10">
    <property type="entry name" value="PERIPLASMIC OLIGOPEPTIDE-BINDING PROTEIN-RELATED"/>
    <property type="match status" value="1"/>
</dbReference>
<dbReference type="CDD" id="cd00995">
    <property type="entry name" value="PBP2_NikA_DppA_OppA_like"/>
    <property type="match status" value="1"/>
</dbReference>
<evidence type="ECO:0000259" key="5">
    <source>
        <dbReference type="Pfam" id="PF00496"/>
    </source>
</evidence>
<proteinExistence type="inferred from homology"/>
<feature type="non-terminal residue" evidence="6">
    <location>
        <position position="170"/>
    </location>
</feature>
<dbReference type="AlphaFoldDB" id="A0A383A943"/>
<evidence type="ECO:0000256" key="1">
    <source>
        <dbReference type="ARBA" id="ARBA00004196"/>
    </source>
</evidence>
<reference evidence="6" key="1">
    <citation type="submission" date="2018-05" db="EMBL/GenBank/DDBJ databases">
        <authorList>
            <person name="Lanie J.A."/>
            <person name="Ng W.-L."/>
            <person name="Kazmierczak K.M."/>
            <person name="Andrzejewski T.M."/>
            <person name="Davidsen T.M."/>
            <person name="Wayne K.J."/>
            <person name="Tettelin H."/>
            <person name="Glass J.I."/>
            <person name="Rusch D."/>
            <person name="Podicherti R."/>
            <person name="Tsui H.-C.T."/>
            <person name="Winkler M.E."/>
        </authorList>
    </citation>
    <scope>NUCLEOTIDE SEQUENCE</scope>
</reference>
<dbReference type="GO" id="GO:1904680">
    <property type="term" value="F:peptide transmembrane transporter activity"/>
    <property type="evidence" value="ECO:0007669"/>
    <property type="project" value="TreeGrafter"/>
</dbReference>
<comment type="similarity">
    <text evidence="2">Belongs to the bacterial solute-binding protein 5 family.</text>
</comment>
<dbReference type="GO" id="GO:0030313">
    <property type="term" value="C:cell envelope"/>
    <property type="evidence" value="ECO:0007669"/>
    <property type="project" value="UniProtKB-SubCell"/>
</dbReference>
<evidence type="ECO:0000256" key="4">
    <source>
        <dbReference type="ARBA" id="ARBA00022729"/>
    </source>
</evidence>
<protein>
    <recommendedName>
        <fullName evidence="5">Solute-binding protein family 5 domain-containing protein</fullName>
    </recommendedName>
</protein>
<dbReference type="InterPro" id="IPR039424">
    <property type="entry name" value="SBP_5"/>
</dbReference>